<protein>
    <submittedName>
        <fullName evidence="1">Uncharacterized protein</fullName>
    </submittedName>
</protein>
<keyword evidence="2" id="KW-1185">Reference proteome</keyword>
<accession>A0ABU3E8P5</accession>
<proteinExistence type="predicted"/>
<name>A0ABU3E8P5_9RHOB</name>
<sequence>MNARSQAQIQERRTQPLRLCLLVLALLLLALLPGPRAPDHPGGPGHPYGDETVVALNGQVLAARPDHVVPRPLPLTGLIPTAPPAPLRRIAATANPQIITTLLADACTVTPRARAPPSRFPIA</sequence>
<dbReference type="RefSeq" id="WP_311757362.1">
    <property type="nucleotide sequence ID" value="NZ_JAVRQI010000001.1"/>
</dbReference>
<evidence type="ECO:0000313" key="2">
    <source>
        <dbReference type="Proteomes" id="UP001251085"/>
    </source>
</evidence>
<dbReference type="Proteomes" id="UP001251085">
    <property type="component" value="Unassembled WGS sequence"/>
</dbReference>
<organism evidence="1 2">
    <name type="scientific">Paracoccus broussonetiae</name>
    <dbReference type="NCBI Taxonomy" id="3075834"/>
    <lineage>
        <taxon>Bacteria</taxon>
        <taxon>Pseudomonadati</taxon>
        <taxon>Pseudomonadota</taxon>
        <taxon>Alphaproteobacteria</taxon>
        <taxon>Rhodobacterales</taxon>
        <taxon>Paracoccaceae</taxon>
        <taxon>Paracoccus</taxon>
    </lineage>
</organism>
<evidence type="ECO:0000313" key="1">
    <source>
        <dbReference type="EMBL" id="MDT1060247.1"/>
    </source>
</evidence>
<dbReference type="EMBL" id="JAVRQI010000001">
    <property type="protein sequence ID" value="MDT1060247.1"/>
    <property type="molecule type" value="Genomic_DNA"/>
</dbReference>
<gene>
    <name evidence="1" type="ORF">RM190_00165</name>
</gene>
<comment type="caution">
    <text evidence="1">The sequence shown here is derived from an EMBL/GenBank/DDBJ whole genome shotgun (WGS) entry which is preliminary data.</text>
</comment>
<reference evidence="2" key="1">
    <citation type="submission" date="2023-07" db="EMBL/GenBank/DDBJ databases">
        <title>Characterization of two Paracoccaceae strains isolated from Phycosphere and proposal of Xinfangfangia lacusdiani sp. nov.</title>
        <authorList>
            <person name="Deng Y."/>
            <person name="Zhang Y.Q."/>
        </authorList>
    </citation>
    <scope>NUCLEOTIDE SEQUENCE [LARGE SCALE GENOMIC DNA]</scope>
    <source>
        <strain evidence="2">CPCC 101403</strain>
    </source>
</reference>